<keyword evidence="3" id="KW-1185">Reference proteome</keyword>
<accession>A0A8T2PEK0</accession>
<reference evidence="2" key="1">
    <citation type="thesis" date="2021" institute="BYU ScholarsArchive" country="Provo, UT, USA">
        <title>Applications of and Algorithms for Genome Assembly and Genomic Analyses with an Emphasis on Marine Teleosts.</title>
        <authorList>
            <person name="Pickett B.D."/>
        </authorList>
    </citation>
    <scope>NUCLEOTIDE SEQUENCE</scope>
    <source>
        <strain evidence="2">HI-2016</strain>
    </source>
</reference>
<evidence type="ECO:0000256" key="1">
    <source>
        <dbReference type="SAM" id="MobiDB-lite"/>
    </source>
</evidence>
<organism evidence="2 3">
    <name type="scientific">Albula glossodonta</name>
    <name type="common">roundjaw bonefish</name>
    <dbReference type="NCBI Taxonomy" id="121402"/>
    <lineage>
        <taxon>Eukaryota</taxon>
        <taxon>Metazoa</taxon>
        <taxon>Chordata</taxon>
        <taxon>Craniata</taxon>
        <taxon>Vertebrata</taxon>
        <taxon>Euteleostomi</taxon>
        <taxon>Actinopterygii</taxon>
        <taxon>Neopterygii</taxon>
        <taxon>Teleostei</taxon>
        <taxon>Albuliformes</taxon>
        <taxon>Albulidae</taxon>
        <taxon>Albula</taxon>
    </lineage>
</organism>
<sequence length="103" mass="11475">MDLSGRGGAQNSVCIHDHGRRKAHSRGPAPQEIRQAPIASLLPRDRLNCMNRIRKPVKVSAVKRVGTPCILGQVALGRSVRAHNDTWWWKISSLLSKSLTFKK</sequence>
<comment type="caution">
    <text evidence="2">The sequence shown here is derived from an EMBL/GenBank/DDBJ whole genome shotgun (WGS) entry which is preliminary data.</text>
</comment>
<gene>
    <name evidence="2" type="ORF">JZ751_004087</name>
</gene>
<dbReference type="Proteomes" id="UP000824540">
    <property type="component" value="Unassembled WGS sequence"/>
</dbReference>
<name>A0A8T2PEK0_9TELE</name>
<feature type="region of interest" description="Disordered" evidence="1">
    <location>
        <begin position="1"/>
        <end position="34"/>
    </location>
</feature>
<evidence type="ECO:0000313" key="3">
    <source>
        <dbReference type="Proteomes" id="UP000824540"/>
    </source>
</evidence>
<protein>
    <submittedName>
        <fullName evidence="2">Uncharacterized protein</fullName>
    </submittedName>
</protein>
<evidence type="ECO:0000313" key="2">
    <source>
        <dbReference type="EMBL" id="KAG9348062.1"/>
    </source>
</evidence>
<dbReference type="EMBL" id="JAFBMS010000012">
    <property type="protein sequence ID" value="KAG9348062.1"/>
    <property type="molecule type" value="Genomic_DNA"/>
</dbReference>
<proteinExistence type="predicted"/>
<dbReference type="AlphaFoldDB" id="A0A8T2PEK0"/>